<proteinExistence type="predicted"/>
<evidence type="ECO:0000313" key="3">
    <source>
        <dbReference type="Proteomes" id="UP001497644"/>
    </source>
</evidence>
<dbReference type="AlphaFoldDB" id="A0AAV2N079"/>
<feature type="compositionally biased region" description="Basic residues" evidence="1">
    <location>
        <begin position="186"/>
        <end position="210"/>
    </location>
</feature>
<evidence type="ECO:0000256" key="1">
    <source>
        <dbReference type="SAM" id="MobiDB-lite"/>
    </source>
</evidence>
<dbReference type="Proteomes" id="UP001497644">
    <property type="component" value="Unassembled WGS sequence"/>
</dbReference>
<gene>
    <name evidence="2" type="ORF">LPLAT_LOCUS12895</name>
</gene>
<sequence length="250" mass="29142">MSFLEKAQEHESDSEPSINTDQQDDSALNSSKNVHNTESSNVDDFMNFSARKENDSSLVSSSGDERVLRRKRKISSGSKFELQKSKKIDEVDTLTDNYQDSSLELSHSRKRKRLNDNKEYSRIEKKTKRHWTKEEIQSAGRYFDDYVENGVLPSLPKIKEIQRDYNILQSRTPAVVKTWLHNQIRNAKKRKSTSPSVKKVRAKKSPSKKHLKKHMAYIFTSHLTKRRAPTIDECREVTKRNKTFTKILPK</sequence>
<protein>
    <recommendedName>
        <fullName evidence="4">Homeobox domain-containing protein</fullName>
    </recommendedName>
</protein>
<keyword evidence="3" id="KW-1185">Reference proteome</keyword>
<feature type="region of interest" description="Disordered" evidence="1">
    <location>
        <begin position="185"/>
        <end position="210"/>
    </location>
</feature>
<organism evidence="2 3">
    <name type="scientific">Lasius platythorax</name>
    <dbReference type="NCBI Taxonomy" id="488582"/>
    <lineage>
        <taxon>Eukaryota</taxon>
        <taxon>Metazoa</taxon>
        <taxon>Ecdysozoa</taxon>
        <taxon>Arthropoda</taxon>
        <taxon>Hexapoda</taxon>
        <taxon>Insecta</taxon>
        <taxon>Pterygota</taxon>
        <taxon>Neoptera</taxon>
        <taxon>Endopterygota</taxon>
        <taxon>Hymenoptera</taxon>
        <taxon>Apocrita</taxon>
        <taxon>Aculeata</taxon>
        <taxon>Formicoidea</taxon>
        <taxon>Formicidae</taxon>
        <taxon>Formicinae</taxon>
        <taxon>Lasius</taxon>
        <taxon>Lasius</taxon>
    </lineage>
</organism>
<feature type="region of interest" description="Disordered" evidence="1">
    <location>
        <begin position="1"/>
        <end position="86"/>
    </location>
</feature>
<dbReference type="EMBL" id="CAXIPU020001112">
    <property type="protein sequence ID" value="CAL1672910.1"/>
    <property type="molecule type" value="Genomic_DNA"/>
</dbReference>
<feature type="compositionally biased region" description="Polar residues" evidence="1">
    <location>
        <begin position="15"/>
        <end position="42"/>
    </location>
</feature>
<evidence type="ECO:0000313" key="2">
    <source>
        <dbReference type="EMBL" id="CAL1672910.1"/>
    </source>
</evidence>
<comment type="caution">
    <text evidence="2">The sequence shown here is derived from an EMBL/GenBank/DDBJ whole genome shotgun (WGS) entry which is preliminary data.</text>
</comment>
<feature type="compositionally biased region" description="Basic and acidic residues" evidence="1">
    <location>
        <begin position="1"/>
        <end position="13"/>
    </location>
</feature>
<accession>A0AAV2N079</accession>
<evidence type="ECO:0008006" key="4">
    <source>
        <dbReference type="Google" id="ProtNLM"/>
    </source>
</evidence>
<reference evidence="2" key="1">
    <citation type="submission" date="2024-04" db="EMBL/GenBank/DDBJ databases">
        <authorList>
            <consortium name="Molecular Ecology Group"/>
        </authorList>
    </citation>
    <scope>NUCLEOTIDE SEQUENCE</scope>
</reference>
<name>A0AAV2N079_9HYME</name>